<dbReference type="InterPro" id="IPR017665">
    <property type="entry name" value="Guanylate_kinase"/>
</dbReference>
<dbReference type="OrthoDB" id="9808150at2"/>
<dbReference type="CDD" id="cd00071">
    <property type="entry name" value="GMPK"/>
    <property type="match status" value="1"/>
</dbReference>
<dbReference type="FunFam" id="3.30.63.10:FF:000005">
    <property type="entry name" value="Guanylate kinase"/>
    <property type="match status" value="1"/>
</dbReference>
<dbReference type="Gene3D" id="3.30.63.10">
    <property type="entry name" value="Guanylate Kinase phosphate binding domain"/>
    <property type="match status" value="1"/>
</dbReference>
<comment type="similarity">
    <text evidence="3 13">Belongs to the guanylate kinase family.</text>
</comment>
<dbReference type="Pfam" id="PF00625">
    <property type="entry name" value="Guanylate_kin"/>
    <property type="match status" value="1"/>
</dbReference>
<evidence type="ECO:0000256" key="6">
    <source>
        <dbReference type="ARBA" id="ARBA00022490"/>
    </source>
</evidence>
<evidence type="ECO:0000256" key="4">
    <source>
        <dbReference type="ARBA" id="ARBA00012961"/>
    </source>
</evidence>
<evidence type="ECO:0000256" key="13">
    <source>
        <dbReference type="HAMAP-Rule" id="MF_00328"/>
    </source>
</evidence>
<dbReference type="EMBL" id="MVDD01000002">
    <property type="protein sequence ID" value="PKQ64946.1"/>
    <property type="molecule type" value="Genomic_DNA"/>
</dbReference>
<reference evidence="15 16" key="1">
    <citation type="journal article" date="2017" name="Front. Microbiol.">
        <title>Labilibaculum manganireducens gen. nov., sp. nov. and Labilibaculum filiforme sp. nov., Novel Bacteroidetes Isolated from Subsurface Sediments of the Baltic Sea.</title>
        <authorList>
            <person name="Vandieken V."/>
            <person name="Marshall I.P."/>
            <person name="Niemann H."/>
            <person name="Engelen B."/>
            <person name="Cypionka H."/>
        </authorList>
    </citation>
    <scope>NUCLEOTIDE SEQUENCE [LARGE SCALE GENOMIC DNA]</scope>
    <source>
        <strain evidence="15 16">59.16B</strain>
    </source>
</reference>
<evidence type="ECO:0000256" key="11">
    <source>
        <dbReference type="ARBA" id="ARBA00030128"/>
    </source>
</evidence>
<dbReference type="AlphaFoldDB" id="A0A2N3I3S1"/>
<evidence type="ECO:0000256" key="5">
    <source>
        <dbReference type="ARBA" id="ARBA00016296"/>
    </source>
</evidence>
<evidence type="ECO:0000256" key="7">
    <source>
        <dbReference type="ARBA" id="ARBA00022679"/>
    </source>
</evidence>
<keyword evidence="7 13" id="KW-0808">Transferase</keyword>
<evidence type="ECO:0000256" key="10">
    <source>
        <dbReference type="ARBA" id="ARBA00022840"/>
    </source>
</evidence>
<dbReference type="NCBIfam" id="TIGR03263">
    <property type="entry name" value="guanyl_kin"/>
    <property type="match status" value="1"/>
</dbReference>
<dbReference type="InterPro" id="IPR027417">
    <property type="entry name" value="P-loop_NTPase"/>
</dbReference>
<dbReference type="Gene3D" id="3.40.50.300">
    <property type="entry name" value="P-loop containing nucleotide triphosphate hydrolases"/>
    <property type="match status" value="1"/>
</dbReference>
<accession>A0A2N3I3S1</accession>
<sequence length="188" mass="21679">MSGKLFIFSAPSGSGKTTIVQHLLKQDFKLEFSISATSRSKRANEIDGKDYHFLSAKEFKQRIKNDEFLEWEEVYEGCFYGTLKSEVDRIRKEGKNVIFDVDVVGGTNIKKYYKEEALAIFVQPPSISELENRLRNRNTDSDEVIAKRVEKFKFELAFADQFDKVIVNDKLEDALTEAETTLHDFLSK</sequence>
<proteinExistence type="inferred from homology"/>
<dbReference type="PANTHER" id="PTHR23117">
    <property type="entry name" value="GUANYLATE KINASE-RELATED"/>
    <property type="match status" value="1"/>
</dbReference>
<dbReference type="InterPro" id="IPR008145">
    <property type="entry name" value="GK/Ca_channel_bsu"/>
</dbReference>
<dbReference type="InterPro" id="IPR020590">
    <property type="entry name" value="Guanylate_kinase_CS"/>
</dbReference>
<dbReference type="RefSeq" id="WP_101260051.1">
    <property type="nucleotide sequence ID" value="NZ_MVDD01000002.1"/>
</dbReference>
<comment type="caution">
    <text evidence="15">The sequence shown here is derived from an EMBL/GenBank/DDBJ whole genome shotgun (WGS) entry which is preliminary data.</text>
</comment>
<evidence type="ECO:0000256" key="12">
    <source>
        <dbReference type="ARBA" id="ARBA00048594"/>
    </source>
</evidence>
<evidence type="ECO:0000259" key="14">
    <source>
        <dbReference type="PROSITE" id="PS50052"/>
    </source>
</evidence>
<dbReference type="InterPro" id="IPR008144">
    <property type="entry name" value="Guanylate_kin-like_dom"/>
</dbReference>
<keyword evidence="10 13" id="KW-0067">ATP-binding</keyword>
<keyword evidence="16" id="KW-1185">Reference proteome</keyword>
<evidence type="ECO:0000256" key="2">
    <source>
        <dbReference type="ARBA" id="ARBA00004496"/>
    </source>
</evidence>
<protein>
    <recommendedName>
        <fullName evidence="5 13">Guanylate kinase</fullName>
        <ecNumber evidence="4 13">2.7.4.8</ecNumber>
    </recommendedName>
    <alternativeName>
        <fullName evidence="11 13">GMP kinase</fullName>
    </alternativeName>
</protein>
<evidence type="ECO:0000256" key="9">
    <source>
        <dbReference type="ARBA" id="ARBA00022777"/>
    </source>
</evidence>
<evidence type="ECO:0000313" key="16">
    <source>
        <dbReference type="Proteomes" id="UP000233535"/>
    </source>
</evidence>
<dbReference type="GO" id="GO:0005524">
    <property type="term" value="F:ATP binding"/>
    <property type="evidence" value="ECO:0007669"/>
    <property type="project" value="UniProtKB-UniRule"/>
</dbReference>
<dbReference type="GO" id="GO:0005829">
    <property type="term" value="C:cytosol"/>
    <property type="evidence" value="ECO:0007669"/>
    <property type="project" value="TreeGrafter"/>
</dbReference>
<evidence type="ECO:0000256" key="1">
    <source>
        <dbReference type="ARBA" id="ARBA00003531"/>
    </source>
</evidence>
<dbReference type="SMART" id="SM00072">
    <property type="entry name" value="GuKc"/>
    <property type="match status" value="1"/>
</dbReference>
<keyword evidence="6 13" id="KW-0963">Cytoplasm</keyword>
<evidence type="ECO:0000313" key="15">
    <source>
        <dbReference type="EMBL" id="PKQ64946.1"/>
    </source>
</evidence>
<feature type="binding site" evidence="13">
    <location>
        <begin position="10"/>
        <end position="17"/>
    </location>
    <ligand>
        <name>ATP</name>
        <dbReference type="ChEBI" id="CHEBI:30616"/>
    </ligand>
</feature>
<feature type="domain" description="Guanylate kinase-like" evidence="14">
    <location>
        <begin position="3"/>
        <end position="183"/>
    </location>
</feature>
<name>A0A2N3I3S1_9BACT</name>
<comment type="function">
    <text evidence="1 13">Essential for recycling GMP and indirectly, cGMP.</text>
</comment>
<dbReference type="EC" id="2.7.4.8" evidence="4 13"/>
<dbReference type="GO" id="GO:0004385">
    <property type="term" value="F:GMP kinase activity"/>
    <property type="evidence" value="ECO:0007669"/>
    <property type="project" value="UniProtKB-UniRule"/>
</dbReference>
<dbReference type="Proteomes" id="UP000233535">
    <property type="component" value="Unassembled WGS sequence"/>
</dbReference>
<organism evidence="15 16">
    <name type="scientific">Labilibaculum filiforme</name>
    <dbReference type="NCBI Taxonomy" id="1940526"/>
    <lineage>
        <taxon>Bacteria</taxon>
        <taxon>Pseudomonadati</taxon>
        <taxon>Bacteroidota</taxon>
        <taxon>Bacteroidia</taxon>
        <taxon>Marinilabiliales</taxon>
        <taxon>Marinifilaceae</taxon>
        <taxon>Labilibaculum</taxon>
    </lineage>
</organism>
<comment type="subcellular location">
    <subcellularLocation>
        <location evidence="2 13">Cytoplasm</location>
    </subcellularLocation>
</comment>
<dbReference type="PROSITE" id="PS00856">
    <property type="entry name" value="GUANYLATE_KINASE_1"/>
    <property type="match status" value="1"/>
</dbReference>
<dbReference type="PANTHER" id="PTHR23117:SF13">
    <property type="entry name" value="GUANYLATE KINASE"/>
    <property type="match status" value="1"/>
</dbReference>
<keyword evidence="9 13" id="KW-0418">Kinase</keyword>
<evidence type="ECO:0000256" key="8">
    <source>
        <dbReference type="ARBA" id="ARBA00022741"/>
    </source>
</evidence>
<dbReference type="HAMAP" id="MF_00328">
    <property type="entry name" value="Guanylate_kinase"/>
    <property type="match status" value="1"/>
</dbReference>
<dbReference type="SUPFAM" id="SSF52540">
    <property type="entry name" value="P-loop containing nucleoside triphosphate hydrolases"/>
    <property type="match status" value="1"/>
</dbReference>
<keyword evidence="8 13" id="KW-0547">Nucleotide-binding</keyword>
<dbReference type="PROSITE" id="PS50052">
    <property type="entry name" value="GUANYLATE_KINASE_2"/>
    <property type="match status" value="1"/>
</dbReference>
<comment type="catalytic activity">
    <reaction evidence="12 13">
        <text>GMP + ATP = GDP + ADP</text>
        <dbReference type="Rhea" id="RHEA:20780"/>
        <dbReference type="ChEBI" id="CHEBI:30616"/>
        <dbReference type="ChEBI" id="CHEBI:58115"/>
        <dbReference type="ChEBI" id="CHEBI:58189"/>
        <dbReference type="ChEBI" id="CHEBI:456216"/>
        <dbReference type="EC" id="2.7.4.8"/>
    </reaction>
</comment>
<gene>
    <name evidence="13" type="primary">gmk</name>
    <name evidence="15" type="ORF">BZG02_03615</name>
</gene>
<evidence type="ECO:0000256" key="3">
    <source>
        <dbReference type="ARBA" id="ARBA00005790"/>
    </source>
</evidence>